<evidence type="ECO:0000256" key="6">
    <source>
        <dbReference type="ARBA" id="ARBA00022840"/>
    </source>
</evidence>
<evidence type="ECO:0000259" key="11">
    <source>
        <dbReference type="PROSITE" id="PS51194"/>
    </source>
</evidence>
<dbReference type="EMBL" id="BDGX01000016">
    <property type="protein sequence ID" value="GAV49561.1"/>
    <property type="molecule type" value="Genomic_DNA"/>
</dbReference>
<dbReference type="SUPFAM" id="SSF52540">
    <property type="entry name" value="P-loop containing nucleoside triphosphate hydrolases"/>
    <property type="match status" value="2"/>
</dbReference>
<dbReference type="PROSITE" id="PS00518">
    <property type="entry name" value="ZF_RING_1"/>
    <property type="match status" value="1"/>
</dbReference>
<evidence type="ECO:0000256" key="3">
    <source>
        <dbReference type="ARBA" id="ARBA00022771"/>
    </source>
</evidence>
<dbReference type="SMART" id="SM00490">
    <property type="entry name" value="HELICc"/>
    <property type="match status" value="1"/>
</dbReference>
<feature type="domain" description="Helicase ATP-binding" evidence="10">
    <location>
        <begin position="367"/>
        <end position="575"/>
    </location>
</feature>
<evidence type="ECO:0000256" key="4">
    <source>
        <dbReference type="ARBA" id="ARBA00022801"/>
    </source>
</evidence>
<dbReference type="InterPro" id="IPR059033">
    <property type="entry name" value="C144_05_dom"/>
</dbReference>
<keyword evidence="4" id="KW-0378">Hydrolase</keyword>
<dbReference type="PANTHER" id="PTHR45865:SF1">
    <property type="entry name" value="E3 UBIQUITIN-PROTEIN LIGASE SHPRH"/>
    <property type="match status" value="1"/>
</dbReference>
<feature type="domain" description="RING-type" evidence="9">
    <location>
        <begin position="1201"/>
        <end position="1239"/>
    </location>
</feature>
<evidence type="ECO:0000313" key="12">
    <source>
        <dbReference type="EMBL" id="GAV49561.1"/>
    </source>
</evidence>
<evidence type="ECO:0000256" key="8">
    <source>
        <dbReference type="SAM" id="MobiDB-lite"/>
    </source>
</evidence>
<evidence type="ECO:0000256" key="2">
    <source>
        <dbReference type="ARBA" id="ARBA00022741"/>
    </source>
</evidence>
<dbReference type="CDD" id="cd18793">
    <property type="entry name" value="SF2_C_SNF"/>
    <property type="match status" value="1"/>
</dbReference>
<protein>
    <recommendedName>
        <fullName evidence="14">RING-type domain-containing protein</fullName>
    </recommendedName>
</protein>
<dbReference type="Pfam" id="PF00176">
    <property type="entry name" value="SNF2-rel_dom"/>
    <property type="match status" value="1"/>
</dbReference>
<evidence type="ECO:0008006" key="14">
    <source>
        <dbReference type="Google" id="ProtNLM"/>
    </source>
</evidence>
<dbReference type="GO" id="GO:0005634">
    <property type="term" value="C:nucleus"/>
    <property type="evidence" value="ECO:0007669"/>
    <property type="project" value="TreeGrafter"/>
</dbReference>
<dbReference type="GO" id="GO:0000209">
    <property type="term" value="P:protein polyubiquitination"/>
    <property type="evidence" value="ECO:0007669"/>
    <property type="project" value="TreeGrafter"/>
</dbReference>
<dbReference type="CDD" id="cd23135">
    <property type="entry name" value="RING-HC_IRC20-like"/>
    <property type="match status" value="1"/>
</dbReference>
<dbReference type="InterPro" id="IPR017907">
    <property type="entry name" value="Znf_RING_CS"/>
</dbReference>
<dbReference type="eggNOG" id="KOG0298">
    <property type="taxonomic scope" value="Eukaryota"/>
</dbReference>
<evidence type="ECO:0000259" key="10">
    <source>
        <dbReference type="PROSITE" id="PS51192"/>
    </source>
</evidence>
<reference evidence="12 13" key="1">
    <citation type="submission" date="2016-08" db="EMBL/GenBank/DDBJ databases">
        <title>Draft genome sequence of allopolyploid Zygosaccharomyces rouxii.</title>
        <authorList>
            <person name="Watanabe J."/>
            <person name="Uehara K."/>
            <person name="Mogi Y."/>
            <person name="Tsukioka Y."/>
        </authorList>
    </citation>
    <scope>NUCLEOTIDE SEQUENCE [LARGE SCALE GENOMIC DNA]</scope>
    <source>
        <strain evidence="12 13">NBRC 110957</strain>
    </source>
</reference>
<evidence type="ECO:0000259" key="9">
    <source>
        <dbReference type="PROSITE" id="PS50089"/>
    </source>
</evidence>
<dbReference type="InterPro" id="IPR001841">
    <property type="entry name" value="Znf_RING"/>
</dbReference>
<dbReference type="GO" id="GO:0006974">
    <property type="term" value="P:DNA damage response"/>
    <property type="evidence" value="ECO:0007669"/>
    <property type="project" value="TreeGrafter"/>
</dbReference>
<dbReference type="SUPFAM" id="SSF57850">
    <property type="entry name" value="RING/U-box"/>
    <property type="match status" value="1"/>
</dbReference>
<dbReference type="Pfam" id="PF26021">
    <property type="entry name" value="Ferritin_C144_05"/>
    <property type="match status" value="1"/>
</dbReference>
<dbReference type="GO" id="GO:0008270">
    <property type="term" value="F:zinc ion binding"/>
    <property type="evidence" value="ECO:0007669"/>
    <property type="project" value="UniProtKB-KW"/>
</dbReference>
<organism evidence="12 13">
    <name type="scientific">Zygosaccharomyces rouxii</name>
    <dbReference type="NCBI Taxonomy" id="4956"/>
    <lineage>
        <taxon>Eukaryota</taxon>
        <taxon>Fungi</taxon>
        <taxon>Dikarya</taxon>
        <taxon>Ascomycota</taxon>
        <taxon>Saccharomycotina</taxon>
        <taxon>Saccharomycetes</taxon>
        <taxon>Saccharomycetales</taxon>
        <taxon>Saccharomycetaceae</taxon>
        <taxon>Zygosaccharomyces</taxon>
    </lineage>
</organism>
<keyword evidence="3 7" id="KW-0863">Zinc-finger</keyword>
<dbReference type="InterPro" id="IPR014001">
    <property type="entry name" value="Helicase_ATP-bd"/>
</dbReference>
<dbReference type="Pfam" id="PF13923">
    <property type="entry name" value="zf-C3HC4_2"/>
    <property type="match status" value="1"/>
</dbReference>
<accession>A0A1Q3A1H8</accession>
<feature type="domain" description="Helicase C-terminal" evidence="11">
    <location>
        <begin position="1322"/>
        <end position="1484"/>
    </location>
</feature>
<gene>
    <name evidence="12" type="ORF">ZYGR_0P02050</name>
</gene>
<dbReference type="SMART" id="SM00184">
    <property type="entry name" value="RING"/>
    <property type="match status" value="1"/>
</dbReference>
<dbReference type="PANTHER" id="PTHR45865">
    <property type="entry name" value="E3 UBIQUITIN-PROTEIN LIGASE SHPRH FAMILY MEMBER"/>
    <property type="match status" value="1"/>
</dbReference>
<dbReference type="InterPro" id="IPR027417">
    <property type="entry name" value="P-loop_NTPase"/>
</dbReference>
<dbReference type="Gene3D" id="3.30.40.10">
    <property type="entry name" value="Zinc/RING finger domain, C3HC4 (zinc finger)"/>
    <property type="match status" value="1"/>
</dbReference>
<dbReference type="InterPro" id="IPR052583">
    <property type="entry name" value="ATP-helicase/E3_Ub-Ligase"/>
</dbReference>
<keyword evidence="5" id="KW-0862">Zinc</keyword>
<dbReference type="OrthoDB" id="5330228at2759"/>
<dbReference type="InterPro" id="IPR049730">
    <property type="entry name" value="SNF2/RAD54-like_C"/>
</dbReference>
<proteinExistence type="predicted"/>
<feature type="region of interest" description="Disordered" evidence="8">
    <location>
        <begin position="1255"/>
        <end position="1286"/>
    </location>
</feature>
<feature type="region of interest" description="Disordered" evidence="8">
    <location>
        <begin position="788"/>
        <end position="808"/>
    </location>
</feature>
<dbReference type="GO" id="GO:0005524">
    <property type="term" value="F:ATP binding"/>
    <property type="evidence" value="ECO:0007669"/>
    <property type="project" value="InterPro"/>
</dbReference>
<evidence type="ECO:0000256" key="7">
    <source>
        <dbReference type="PROSITE-ProRule" id="PRU00175"/>
    </source>
</evidence>
<keyword evidence="1" id="KW-0479">Metal-binding</keyword>
<dbReference type="InterPro" id="IPR013083">
    <property type="entry name" value="Znf_RING/FYVE/PHD"/>
</dbReference>
<dbReference type="SMART" id="SM00487">
    <property type="entry name" value="DEXDc"/>
    <property type="match status" value="1"/>
</dbReference>
<sequence length="1520" mass="174851">MSSVATLDVAADQDFIGDGSKSRDSGTRCFVADGLSDYVCSSQITQPEREGGIKETMKDGNKKSKLSKCQVEIARLRMYASGEVGGSTDLAAERRVLVQFLEMVDQDVLMVSGESGEKLLKVQRGIKDDRWRQILRVAHNKCLEWEVNNSKQNMEAFTTDTSRKSRKRGNRSTARNAVVMAKRLVSKMYKDLSCEVTIGLDSANRWILCIRVWLSYLPQSLNKFSTETKSFLDTWFSQRAAPSSPSSLDPLPPSPFIQGKFVSQTVAHTRQRLTRWYSDPVRDVPGLNLHLLPFQSSTVEWMLSKEVGEFLPRYLGKTKQELLQFLNGCVSYGYESISQDLFWNKFTNFVLTGEEVEQIYSGMWVKREEFNQRARGILCEEMGLGKTIEILSLILLNHRNLSDIPRTFIAEDGKTILRTSTTLIICPNAILQQWINEVESHTNDMSISHYKGFLPVKKFFKTDNIWEIVDQLSHYDIVITSYNLVSTEVHYAEYNASSRPRRSTCPIKYDYSSPLSLMQFFRIILDEVQMLHSDSTKAAKCTSLLHRVHTWGVSGTPIQLVKDFQTVLSYLKISPFHELPEIISSVNNNVIQRQKEQLVQGVKFTLSELLNIPIEQDLTVRHSREDVISQIHIPRQHNYIVPLEFAPVEWDNYLDVWNSFVTVSGYGPNGTDSPRLNTIQLNQWLTRLRYLCCHAVFPDSHTNSKGQSHSSNASLHNIDDILKLMTTDAIEKLDSLYRDNYQLQIRSAQAKSELQNNPDGAIDLLQSVQEKLSEDLKEKCLVDDPFDTDGIPVEERSGTPATKDSPEGVSSIRTRAYLDLLHQCFFLMATAYYNKGSSRLEYVDDENEKLALKQSDEKPKTYTDVYNVEEMKDIEKNQRLEQEYYGYAERLRKRILFGRVQKVDIFVKETQDYFENDSSSRPQSLQYIEFSSSNNFANSMLVSRCFQLLSLLINSLNEQALQFNQLFGELAQLVYEPIIRDYDETNEDEKAQEYSNSIENQDKMFAILACMEQLLENRNSILTSDETIKLSKKTFKPQAGQKISDYHSELLSNLKLISGTPFKPIFDDLKNAKVVRNVSTSKSSHKSTSPQEFEDYLLRYEEEIPRMVREDKCIRDSLKKLNIVYNAKLEYYSHLQRISDSLVPLLQLENVTRNAIVKSIRDDTQYRRNLEKISSAESRVKYLNGLNKLKESIKHNQSFSCAICLGTIHTGSIIKCGHFFCRKCIHSWLKNNQSCPLCKTRATLLEVYNFKFKEEPEEESPPSSSSSSEKKNDSQNTNGNDNKQFKREHLDPVLKQKYEFFPQFEEVHKMVIKESFGAKIDFVIKLILFLKLKSESESDQEDPPQILMYSQSFEFLKVISKVLNIYEIKHLSCWANVTNVGEAISKFKRNTSITCLLLNVKSLGAGLNLLNARHVFLLDPIINRGDELQAMSRNNRIGQTKETYVWNFMIKNSVEENIFKYKCVLEGRRRLLGEKLKVKQENLDTMTVEEEEREELEMNESTGEQVCGKHLKNCFFPCTS</sequence>
<evidence type="ECO:0000256" key="5">
    <source>
        <dbReference type="ARBA" id="ARBA00022833"/>
    </source>
</evidence>
<evidence type="ECO:0000313" key="13">
    <source>
        <dbReference type="Proteomes" id="UP000187013"/>
    </source>
</evidence>
<dbReference type="GO" id="GO:0016787">
    <property type="term" value="F:hydrolase activity"/>
    <property type="evidence" value="ECO:0007669"/>
    <property type="project" value="UniProtKB-KW"/>
</dbReference>
<comment type="caution">
    <text evidence="12">The sequence shown here is derived from an EMBL/GenBank/DDBJ whole genome shotgun (WGS) entry which is preliminary data.</text>
</comment>
<evidence type="ECO:0000256" key="1">
    <source>
        <dbReference type="ARBA" id="ARBA00022723"/>
    </source>
</evidence>
<dbReference type="Gene3D" id="3.40.50.10810">
    <property type="entry name" value="Tandem AAA-ATPase domain"/>
    <property type="match status" value="1"/>
</dbReference>
<dbReference type="PROSITE" id="PS51192">
    <property type="entry name" value="HELICASE_ATP_BIND_1"/>
    <property type="match status" value="1"/>
</dbReference>
<dbReference type="InterPro" id="IPR001650">
    <property type="entry name" value="Helicase_C-like"/>
</dbReference>
<dbReference type="InterPro" id="IPR000330">
    <property type="entry name" value="SNF2_N"/>
</dbReference>
<dbReference type="PROSITE" id="PS50089">
    <property type="entry name" value="ZF_RING_2"/>
    <property type="match status" value="1"/>
</dbReference>
<dbReference type="InterPro" id="IPR038718">
    <property type="entry name" value="SNF2-like_sf"/>
</dbReference>
<dbReference type="GO" id="GO:0061630">
    <property type="term" value="F:ubiquitin protein ligase activity"/>
    <property type="evidence" value="ECO:0007669"/>
    <property type="project" value="TreeGrafter"/>
</dbReference>
<dbReference type="Pfam" id="PF00271">
    <property type="entry name" value="Helicase_C"/>
    <property type="match status" value="1"/>
</dbReference>
<dbReference type="Proteomes" id="UP000187013">
    <property type="component" value="Unassembled WGS sequence"/>
</dbReference>
<name>A0A1Q3A1H8_ZYGRO</name>
<dbReference type="Gene3D" id="3.40.50.300">
    <property type="entry name" value="P-loop containing nucleotide triphosphate hydrolases"/>
    <property type="match status" value="1"/>
</dbReference>
<dbReference type="PROSITE" id="PS51194">
    <property type="entry name" value="HELICASE_CTER"/>
    <property type="match status" value="1"/>
</dbReference>
<keyword evidence="6" id="KW-0067">ATP-binding</keyword>
<keyword evidence="2" id="KW-0547">Nucleotide-binding</keyword>